<gene>
    <name evidence="8" type="ORF">GCM10011519_18210</name>
</gene>
<dbReference type="GO" id="GO:0005886">
    <property type="term" value="C:plasma membrane"/>
    <property type="evidence" value="ECO:0007669"/>
    <property type="project" value="UniProtKB-SubCell"/>
</dbReference>
<feature type="transmembrane region" description="Helical" evidence="6">
    <location>
        <begin position="54"/>
        <end position="76"/>
    </location>
</feature>
<evidence type="ECO:0000313" key="9">
    <source>
        <dbReference type="Proteomes" id="UP000649179"/>
    </source>
</evidence>
<evidence type="ECO:0000256" key="4">
    <source>
        <dbReference type="ARBA" id="ARBA00022989"/>
    </source>
</evidence>
<feature type="transmembrane region" description="Helical" evidence="6">
    <location>
        <begin position="27"/>
        <end position="47"/>
    </location>
</feature>
<dbReference type="Proteomes" id="UP000649179">
    <property type="component" value="Unassembled WGS sequence"/>
</dbReference>
<dbReference type="EMBL" id="BMKQ01000001">
    <property type="protein sequence ID" value="GGF44736.1"/>
    <property type="molecule type" value="Genomic_DNA"/>
</dbReference>
<dbReference type="PANTHER" id="PTHR30177:SF4">
    <property type="entry name" value="OSMOPROTECTANT IMPORT PERMEASE PROTEIN OSMW"/>
    <property type="match status" value="1"/>
</dbReference>
<keyword evidence="2 6" id="KW-0813">Transport</keyword>
<keyword evidence="9" id="KW-1185">Reference proteome</keyword>
<comment type="similarity">
    <text evidence="6">Belongs to the binding-protein-dependent transport system permease family.</text>
</comment>
<keyword evidence="4 6" id="KW-1133">Transmembrane helix</keyword>
<feature type="domain" description="ABC transmembrane type-1" evidence="7">
    <location>
        <begin position="21"/>
        <end position="205"/>
    </location>
</feature>
<dbReference type="PANTHER" id="PTHR30177">
    <property type="entry name" value="GLYCINE BETAINE/L-PROLINE TRANSPORT SYSTEM PERMEASE PROTEIN PROW"/>
    <property type="match status" value="1"/>
</dbReference>
<name>A0A917BL03_9ACTN</name>
<keyword evidence="3 6" id="KW-0812">Transmembrane</keyword>
<evidence type="ECO:0000256" key="3">
    <source>
        <dbReference type="ARBA" id="ARBA00022692"/>
    </source>
</evidence>
<dbReference type="GO" id="GO:0031460">
    <property type="term" value="P:glycine betaine transport"/>
    <property type="evidence" value="ECO:0007669"/>
    <property type="project" value="TreeGrafter"/>
</dbReference>
<feature type="transmembrane region" description="Helical" evidence="6">
    <location>
        <begin position="136"/>
        <end position="163"/>
    </location>
</feature>
<reference evidence="8" key="2">
    <citation type="submission" date="2020-09" db="EMBL/GenBank/DDBJ databases">
        <authorList>
            <person name="Sun Q."/>
            <person name="Zhou Y."/>
        </authorList>
    </citation>
    <scope>NUCLEOTIDE SEQUENCE</scope>
    <source>
        <strain evidence="8">CGMCC 1.16067</strain>
    </source>
</reference>
<dbReference type="RefSeq" id="WP_188779488.1">
    <property type="nucleotide sequence ID" value="NZ_BMKQ01000001.1"/>
</dbReference>
<dbReference type="Gene3D" id="1.10.3720.10">
    <property type="entry name" value="MetI-like"/>
    <property type="match status" value="1"/>
</dbReference>
<reference evidence="8" key="1">
    <citation type="journal article" date="2014" name="Int. J. Syst. Evol. Microbiol.">
        <title>Complete genome sequence of Corynebacterium casei LMG S-19264T (=DSM 44701T), isolated from a smear-ripened cheese.</title>
        <authorList>
            <consortium name="US DOE Joint Genome Institute (JGI-PGF)"/>
            <person name="Walter F."/>
            <person name="Albersmeier A."/>
            <person name="Kalinowski J."/>
            <person name="Ruckert C."/>
        </authorList>
    </citation>
    <scope>NUCLEOTIDE SEQUENCE</scope>
    <source>
        <strain evidence="8">CGMCC 1.16067</strain>
    </source>
</reference>
<evidence type="ECO:0000313" key="8">
    <source>
        <dbReference type="EMBL" id="GGF44736.1"/>
    </source>
</evidence>
<evidence type="ECO:0000256" key="1">
    <source>
        <dbReference type="ARBA" id="ARBA00004141"/>
    </source>
</evidence>
<comment type="caution">
    <text evidence="8">The sequence shown here is derived from an EMBL/GenBank/DDBJ whole genome shotgun (WGS) entry which is preliminary data.</text>
</comment>
<organism evidence="8 9">
    <name type="scientific">Marmoricola endophyticus</name>
    <dbReference type="NCBI Taxonomy" id="2040280"/>
    <lineage>
        <taxon>Bacteria</taxon>
        <taxon>Bacillati</taxon>
        <taxon>Actinomycetota</taxon>
        <taxon>Actinomycetes</taxon>
        <taxon>Propionibacteriales</taxon>
        <taxon>Nocardioidaceae</taxon>
        <taxon>Marmoricola</taxon>
    </lineage>
</organism>
<sequence length="219" mass="23471">MNGLPFFDYLSAYRDQIILRTEQHFQFSAYVIVGAVVIGLLIAVLTYQSGIRGNFAISTAAIAFTLPAVALFGFLVSVFGQSLFGAVYPPVVLYALLPVLRNGIVGLQSADPAVIDAARGMGVGPWRMLWQIRFPIAWPLILAGIRVSAQLAVGIFAIGAFVVDVGLGTYGFEALDNLGSVNTGNEAIVCIVFVALVALVFDAFFVIVRYFTTPRGSRA</sequence>
<dbReference type="SUPFAM" id="SSF161098">
    <property type="entry name" value="MetI-like"/>
    <property type="match status" value="1"/>
</dbReference>
<evidence type="ECO:0000256" key="6">
    <source>
        <dbReference type="RuleBase" id="RU363032"/>
    </source>
</evidence>
<accession>A0A917BL03</accession>
<dbReference type="PROSITE" id="PS50928">
    <property type="entry name" value="ABC_TM1"/>
    <property type="match status" value="1"/>
</dbReference>
<keyword evidence="5 6" id="KW-0472">Membrane</keyword>
<dbReference type="GO" id="GO:0055085">
    <property type="term" value="P:transmembrane transport"/>
    <property type="evidence" value="ECO:0007669"/>
    <property type="project" value="InterPro"/>
</dbReference>
<proteinExistence type="inferred from homology"/>
<evidence type="ECO:0000259" key="7">
    <source>
        <dbReference type="PROSITE" id="PS50928"/>
    </source>
</evidence>
<dbReference type="InterPro" id="IPR000515">
    <property type="entry name" value="MetI-like"/>
</dbReference>
<dbReference type="CDD" id="cd06261">
    <property type="entry name" value="TM_PBP2"/>
    <property type="match status" value="1"/>
</dbReference>
<comment type="subcellular location">
    <subcellularLocation>
        <location evidence="6">Cell membrane</location>
        <topology evidence="6">Multi-pass membrane protein</topology>
    </subcellularLocation>
    <subcellularLocation>
        <location evidence="1">Membrane</location>
        <topology evidence="1">Multi-pass membrane protein</topology>
    </subcellularLocation>
</comment>
<dbReference type="InterPro" id="IPR051204">
    <property type="entry name" value="ABC_transp_perm/SBD"/>
</dbReference>
<protein>
    <submittedName>
        <fullName evidence="8">ABC transporter permease</fullName>
    </submittedName>
</protein>
<dbReference type="InterPro" id="IPR035906">
    <property type="entry name" value="MetI-like_sf"/>
</dbReference>
<feature type="transmembrane region" description="Helical" evidence="6">
    <location>
        <begin position="82"/>
        <end position="100"/>
    </location>
</feature>
<dbReference type="AlphaFoldDB" id="A0A917BL03"/>
<evidence type="ECO:0000256" key="5">
    <source>
        <dbReference type="ARBA" id="ARBA00023136"/>
    </source>
</evidence>
<feature type="transmembrane region" description="Helical" evidence="6">
    <location>
        <begin position="183"/>
        <end position="208"/>
    </location>
</feature>
<dbReference type="Pfam" id="PF00528">
    <property type="entry name" value="BPD_transp_1"/>
    <property type="match status" value="1"/>
</dbReference>
<evidence type="ECO:0000256" key="2">
    <source>
        <dbReference type="ARBA" id="ARBA00022448"/>
    </source>
</evidence>